<dbReference type="EMBL" id="CP031517">
    <property type="protein sequence ID" value="QOS39518.1"/>
    <property type="molecule type" value="Genomic_DNA"/>
</dbReference>
<dbReference type="Pfam" id="PF00248">
    <property type="entry name" value="Aldo_ket_red"/>
    <property type="match status" value="1"/>
</dbReference>
<protein>
    <submittedName>
        <fullName evidence="2">Aldo/keto reductase</fullName>
    </submittedName>
</protein>
<evidence type="ECO:0000313" key="2">
    <source>
        <dbReference type="EMBL" id="QOS39518.1"/>
    </source>
</evidence>
<dbReference type="KEGG" id="trc:DYE49_03210"/>
<name>A0A7M1XKX5_9SPIR</name>
<reference evidence="2 3" key="1">
    <citation type="submission" date="2018-08" db="EMBL/GenBank/DDBJ databases">
        <title>The first complete genome of Treponema rectale (CHPAT), a commensal spirochete of the bovine rectum.</title>
        <authorList>
            <person name="Staton G.J."/>
            <person name="Clegg S.R."/>
            <person name="Carter S.D."/>
            <person name="Radford A.D."/>
            <person name="Darby A."/>
            <person name="Hall N."/>
            <person name="Birtles R.J."/>
            <person name="Evans N.J."/>
        </authorList>
    </citation>
    <scope>NUCLEOTIDE SEQUENCE [LARGE SCALE GENOMIC DNA]</scope>
    <source>
        <strain evidence="2 3">CHPA</strain>
    </source>
</reference>
<proteinExistence type="predicted"/>
<dbReference type="Proteomes" id="UP000593591">
    <property type="component" value="Chromosome"/>
</dbReference>
<dbReference type="InterPro" id="IPR023210">
    <property type="entry name" value="NADP_OxRdtase_dom"/>
</dbReference>
<dbReference type="PANTHER" id="PTHR43364:SF1">
    <property type="entry name" value="OXIDOREDUCTASE YDHF"/>
    <property type="match status" value="1"/>
</dbReference>
<dbReference type="GO" id="GO:0005829">
    <property type="term" value="C:cytosol"/>
    <property type="evidence" value="ECO:0007669"/>
    <property type="project" value="TreeGrafter"/>
</dbReference>
<evidence type="ECO:0000259" key="1">
    <source>
        <dbReference type="Pfam" id="PF00248"/>
    </source>
</evidence>
<evidence type="ECO:0000313" key="3">
    <source>
        <dbReference type="Proteomes" id="UP000593591"/>
    </source>
</evidence>
<dbReference type="PANTHER" id="PTHR43364">
    <property type="entry name" value="NADH-SPECIFIC METHYLGLYOXAL REDUCTASE-RELATED"/>
    <property type="match status" value="1"/>
</dbReference>
<dbReference type="SUPFAM" id="SSF51430">
    <property type="entry name" value="NAD(P)-linked oxidoreductase"/>
    <property type="match status" value="1"/>
</dbReference>
<dbReference type="InterPro" id="IPR036812">
    <property type="entry name" value="NAD(P)_OxRdtase_dom_sf"/>
</dbReference>
<dbReference type="InterPro" id="IPR050523">
    <property type="entry name" value="AKR_Detox_Biosynth"/>
</dbReference>
<sequence length="302" mass="34750">MENYQNAKVVLGLMRITEMSDEEVYQLIKGALDLGIHYFDTADFYGHGKSEEKIGHVLKAYPELRSQMFIQTKCGLVPSHNGDKYIDLSYEHIKEALYASLERMNLDYVDSFLLHRVDIFMDNKEIAKAISELYKEGKIHHFGISNMDVEIIKYLQEYLDVPIEVDQLQVSLGQPALLSQPFNVNFPQQRVNISDGLFFYLKRKHIALQCWSPYQIGFFEGSIFNEERLPKLNAKLEELAKKYHSTKCGIATSFLAMLTPDISIVTGATKLDYIKETLDGAKLIMSKEDWYDLYSATENMLP</sequence>
<organism evidence="2 3">
    <name type="scientific">Treponema rectale</name>
    <dbReference type="NCBI Taxonomy" id="744512"/>
    <lineage>
        <taxon>Bacteria</taxon>
        <taxon>Pseudomonadati</taxon>
        <taxon>Spirochaetota</taxon>
        <taxon>Spirochaetia</taxon>
        <taxon>Spirochaetales</taxon>
        <taxon>Treponemataceae</taxon>
        <taxon>Treponema</taxon>
    </lineage>
</organism>
<dbReference type="Gene3D" id="3.20.20.100">
    <property type="entry name" value="NADP-dependent oxidoreductase domain"/>
    <property type="match status" value="1"/>
</dbReference>
<feature type="domain" description="NADP-dependent oxidoreductase" evidence="1">
    <location>
        <begin position="8"/>
        <end position="293"/>
    </location>
</feature>
<dbReference type="AlphaFoldDB" id="A0A7M1XKX5"/>
<accession>A0A7M1XKX5</accession>
<gene>
    <name evidence="2" type="ORF">DYE49_03210</name>
</gene>